<dbReference type="InterPro" id="IPR014710">
    <property type="entry name" value="RmlC-like_jellyroll"/>
</dbReference>
<dbReference type="InterPro" id="IPR047121">
    <property type="entry name" value="YjiB-like"/>
</dbReference>
<dbReference type="SUPFAM" id="SSF51182">
    <property type="entry name" value="RmlC-like cupins"/>
    <property type="match status" value="1"/>
</dbReference>
<dbReference type="PANTHER" id="PTHR36448:SF2">
    <property type="entry name" value="CUPIN TYPE-1 DOMAIN-CONTAINING PROTEIN"/>
    <property type="match status" value="1"/>
</dbReference>
<dbReference type="Gene3D" id="2.60.120.10">
    <property type="entry name" value="Jelly Rolls"/>
    <property type="match status" value="1"/>
</dbReference>
<name>A0ABY6UFF8_BIOOC</name>
<dbReference type="PANTHER" id="PTHR36448">
    <property type="entry name" value="BLR7373 PROTEIN"/>
    <property type="match status" value="1"/>
</dbReference>
<keyword evidence="2" id="KW-1185">Reference proteome</keyword>
<dbReference type="Proteomes" id="UP000766486">
    <property type="component" value="Unassembled WGS sequence"/>
</dbReference>
<reference evidence="1 2" key="1">
    <citation type="submission" date="2019-06" db="EMBL/GenBank/DDBJ databases">
        <authorList>
            <person name="Broberg M."/>
        </authorList>
    </citation>
    <scope>NUCLEOTIDE SEQUENCE [LARGE SCALE GENOMIC DNA]</scope>
</reference>
<protein>
    <recommendedName>
        <fullName evidence="3">Cupin type-1 domain-containing protein</fullName>
    </recommendedName>
</protein>
<accession>A0ABY6UFF8</accession>
<organism evidence="1 2">
    <name type="scientific">Bionectria ochroleuca</name>
    <name type="common">Gliocladium roseum</name>
    <dbReference type="NCBI Taxonomy" id="29856"/>
    <lineage>
        <taxon>Eukaryota</taxon>
        <taxon>Fungi</taxon>
        <taxon>Dikarya</taxon>
        <taxon>Ascomycota</taxon>
        <taxon>Pezizomycotina</taxon>
        <taxon>Sordariomycetes</taxon>
        <taxon>Hypocreomycetidae</taxon>
        <taxon>Hypocreales</taxon>
        <taxon>Bionectriaceae</taxon>
        <taxon>Clonostachys</taxon>
    </lineage>
</organism>
<gene>
    <name evidence="1" type="ORF">CLO192961_LOCUS273267</name>
</gene>
<dbReference type="EMBL" id="CABFNS010000812">
    <property type="protein sequence ID" value="VUC29944.1"/>
    <property type="molecule type" value="Genomic_DNA"/>
</dbReference>
<evidence type="ECO:0000313" key="2">
    <source>
        <dbReference type="Proteomes" id="UP000766486"/>
    </source>
</evidence>
<sequence>MSPELYTVGGTPYVPGSHLPIIVYRRALSECENEDAMKDALEANGGWKKGGAWNSFFRAHYHPNIHECYGVVSGSSELSLGRGPLDDPSKGILLKVSRGDVVILPAGISHCSSTASPDYRFVVMFPTVSFELPRKSRRCQFINNHIRANRTGLVFGVTSQKTEHPSIRNNVSRYRYRATTLFMDQVDIL</sequence>
<evidence type="ECO:0008006" key="3">
    <source>
        <dbReference type="Google" id="ProtNLM"/>
    </source>
</evidence>
<dbReference type="InterPro" id="IPR011051">
    <property type="entry name" value="RmlC_Cupin_sf"/>
</dbReference>
<comment type="caution">
    <text evidence="1">The sequence shown here is derived from an EMBL/GenBank/DDBJ whole genome shotgun (WGS) entry which is preliminary data.</text>
</comment>
<proteinExistence type="predicted"/>
<evidence type="ECO:0000313" key="1">
    <source>
        <dbReference type="EMBL" id="VUC29944.1"/>
    </source>
</evidence>